<dbReference type="EnsemblMetazoa" id="AFUN019084-RA">
    <property type="protein sequence ID" value="AFUN019084-PA"/>
    <property type="gene ID" value="AFUN019084"/>
</dbReference>
<reference evidence="1" key="1">
    <citation type="submission" date="2020-05" db="UniProtKB">
        <authorList>
            <consortium name="EnsemblMetazoa"/>
        </authorList>
    </citation>
    <scope>IDENTIFICATION</scope>
    <source>
        <strain evidence="1">FUMOZ</strain>
    </source>
</reference>
<proteinExistence type="predicted"/>
<name>A0A4Y0BDV8_ANOFN</name>
<dbReference type="VEuPathDB" id="VectorBase:AFUN019084"/>
<organism evidence="1">
    <name type="scientific">Anopheles funestus</name>
    <name type="common">African malaria mosquito</name>
    <dbReference type="NCBI Taxonomy" id="62324"/>
    <lineage>
        <taxon>Eukaryota</taxon>
        <taxon>Metazoa</taxon>
        <taxon>Ecdysozoa</taxon>
        <taxon>Arthropoda</taxon>
        <taxon>Hexapoda</taxon>
        <taxon>Insecta</taxon>
        <taxon>Pterygota</taxon>
        <taxon>Neoptera</taxon>
        <taxon>Endopterygota</taxon>
        <taxon>Diptera</taxon>
        <taxon>Nematocera</taxon>
        <taxon>Culicoidea</taxon>
        <taxon>Culicidae</taxon>
        <taxon>Anophelinae</taxon>
        <taxon>Anopheles</taxon>
    </lineage>
</organism>
<dbReference type="AlphaFoldDB" id="A0A4Y0BDV8"/>
<accession>A0A4Y0BDV8</accession>
<sequence>MSARVLINRSKPIVDVRIRTPNVPREMLELKIAVIKLVPPGCLTCSTHTKGKGGKPSKGMKRMYIVNLGYFRHSQEEANNNNKKAYLCGS</sequence>
<evidence type="ECO:0000313" key="1">
    <source>
        <dbReference type="EnsemblMetazoa" id="AFUN019084-PA"/>
    </source>
</evidence>
<protein>
    <submittedName>
        <fullName evidence="1">Uncharacterized protein</fullName>
    </submittedName>
</protein>